<sequence>MRVDSLDDTIKFCKDNIYAFEPALEMLDEEYNLKLGGAKYRETKTNVAAW</sequence>
<dbReference type="KEGG" id="nev:NTE_00222"/>
<dbReference type="HOGENOM" id="CLU_3112872_0_0_2"/>
<dbReference type="AlphaFoldDB" id="A0A075MSI1"/>
<dbReference type="RefSeq" id="WP_158384929.1">
    <property type="nucleotide sequence ID" value="NZ_CP007174.1"/>
</dbReference>
<name>A0A075MSI1_9ARCH</name>
<dbReference type="STRING" id="1459636.NTE_00222"/>
<reference evidence="1 2" key="1">
    <citation type="journal article" date="2014" name="PLoS ONE">
        <title>Genome Sequence of Candidatus Nitrososphaera evergladensis from Group I.1b Enriched from Everglades Soil Reveals Novel Genomic Features of the Ammonia-Oxidizing Archaea.</title>
        <authorList>
            <person name="Zhalnina K.V."/>
            <person name="Dias R."/>
            <person name="Leonard M.T."/>
            <person name="Dorr de Quadros P."/>
            <person name="Camargo F.A."/>
            <person name="Drew J.C."/>
            <person name="Farmerie W.G."/>
            <person name="Daroub S.H."/>
            <person name="Triplett E.W."/>
        </authorList>
    </citation>
    <scope>NUCLEOTIDE SEQUENCE [LARGE SCALE GENOMIC DNA]</scope>
    <source>
        <strain evidence="1 2">SR1</strain>
    </source>
</reference>
<gene>
    <name evidence="1" type="ORF">NTE_00222</name>
</gene>
<protein>
    <submittedName>
        <fullName evidence="1">Uncharacterized protein</fullName>
    </submittedName>
</protein>
<evidence type="ECO:0000313" key="2">
    <source>
        <dbReference type="Proteomes" id="UP000028194"/>
    </source>
</evidence>
<evidence type="ECO:0000313" key="1">
    <source>
        <dbReference type="EMBL" id="AIF82304.1"/>
    </source>
</evidence>
<organism evidence="1 2">
    <name type="scientific">Candidatus Nitrososphaera evergladensis SR1</name>
    <dbReference type="NCBI Taxonomy" id="1459636"/>
    <lineage>
        <taxon>Archaea</taxon>
        <taxon>Nitrososphaerota</taxon>
        <taxon>Nitrososphaeria</taxon>
        <taxon>Nitrososphaerales</taxon>
        <taxon>Nitrososphaeraceae</taxon>
        <taxon>Nitrososphaera</taxon>
    </lineage>
</organism>
<dbReference type="EMBL" id="CP007174">
    <property type="protein sequence ID" value="AIF82304.1"/>
    <property type="molecule type" value="Genomic_DNA"/>
</dbReference>
<dbReference type="GeneID" id="43502549"/>
<accession>A0A075MSI1</accession>
<dbReference type="Proteomes" id="UP000028194">
    <property type="component" value="Chromosome"/>
</dbReference>
<proteinExistence type="predicted"/>
<keyword evidence="2" id="KW-1185">Reference proteome</keyword>